<dbReference type="EMBL" id="JACEGD010000040">
    <property type="protein sequence ID" value="MBH5390935.1"/>
    <property type="molecule type" value="Genomic_DNA"/>
</dbReference>
<accession>A0ABS0PCA6</accession>
<keyword evidence="3" id="KW-1185">Reference proteome</keyword>
<organism evidence="2 3">
    <name type="scientific">Bradyrhizobium diversitatis</name>
    <dbReference type="NCBI Taxonomy" id="2755406"/>
    <lineage>
        <taxon>Bacteria</taxon>
        <taxon>Pseudomonadati</taxon>
        <taxon>Pseudomonadota</taxon>
        <taxon>Alphaproteobacteria</taxon>
        <taxon>Hyphomicrobiales</taxon>
        <taxon>Nitrobacteraceae</taxon>
        <taxon>Bradyrhizobium</taxon>
    </lineage>
</organism>
<comment type="caution">
    <text evidence="2">The sequence shown here is derived from an EMBL/GenBank/DDBJ whole genome shotgun (WGS) entry which is preliminary data.</text>
</comment>
<evidence type="ECO:0000259" key="1">
    <source>
        <dbReference type="Pfam" id="PF00248"/>
    </source>
</evidence>
<name>A0ABS0PCA6_9BRAD</name>
<evidence type="ECO:0000313" key="2">
    <source>
        <dbReference type="EMBL" id="MBH5390935.1"/>
    </source>
</evidence>
<protein>
    <submittedName>
        <fullName evidence="2">Aldo/keto reductase</fullName>
    </submittedName>
</protein>
<dbReference type="InterPro" id="IPR020471">
    <property type="entry name" value="AKR"/>
</dbReference>
<dbReference type="Proteomes" id="UP001194539">
    <property type="component" value="Unassembled WGS sequence"/>
</dbReference>
<reference evidence="2 3" key="1">
    <citation type="submission" date="2020-07" db="EMBL/GenBank/DDBJ databases">
        <title>Bradyrhizobium diversity isolated from nodules of indigenous legumes of Western Australia.</title>
        <authorList>
            <person name="Klepa M.S."/>
        </authorList>
    </citation>
    <scope>NUCLEOTIDE SEQUENCE [LARGE SCALE GENOMIC DNA]</scope>
    <source>
        <strain evidence="2 3">CNPSo 4019</strain>
    </source>
</reference>
<dbReference type="Gene3D" id="3.20.20.100">
    <property type="entry name" value="NADP-dependent oxidoreductase domain"/>
    <property type="match status" value="1"/>
</dbReference>
<gene>
    <name evidence="2" type="ORF">H1B27_32370</name>
</gene>
<dbReference type="PANTHER" id="PTHR42686:SF1">
    <property type="entry name" value="GH17980P-RELATED"/>
    <property type="match status" value="1"/>
</dbReference>
<evidence type="ECO:0000313" key="3">
    <source>
        <dbReference type="Proteomes" id="UP001194539"/>
    </source>
</evidence>
<dbReference type="PROSITE" id="PS51318">
    <property type="entry name" value="TAT"/>
    <property type="match status" value="1"/>
</dbReference>
<dbReference type="InterPro" id="IPR036812">
    <property type="entry name" value="NAD(P)_OxRdtase_dom_sf"/>
</dbReference>
<feature type="domain" description="NADP-dependent oxidoreductase" evidence="1">
    <location>
        <begin position="102"/>
        <end position="410"/>
    </location>
</feature>
<proteinExistence type="predicted"/>
<dbReference type="SUPFAM" id="SSF51430">
    <property type="entry name" value="NAD(P)-linked oxidoreductase"/>
    <property type="match status" value="1"/>
</dbReference>
<dbReference type="InterPro" id="IPR006311">
    <property type="entry name" value="TAT_signal"/>
</dbReference>
<sequence>MVTRRLAHEHWDHNRSRRYQGGIEHGSTNVTFFRLLAERYHSRRRRLVPDKTNSRRDFLRIAGAAAAGTILAPSPATAAQQPPHGDRTMTNRAKQIFTSGHRLGLGGVPLGNEFEVVTDEDAIKTLEASWKAGIRYFDVSPWYGLGAAERRFGMFLHNQPRDSYLISTKVGKLLKASPKNDARSNFPYGNSPNNVVFDYSADGVKRSIEDSPQRLGIDRIDVVFVHDISSDNKLLPRPWQEEFAIAMKGAFPTLSRMREEGIIKAWGIGVNTPEPILRVMQEADPDVCLLASQYSLIDHANALNNLFPVARQKNMSFVVGSSLNAGFITGSSRYNYGQNSWKIPAEHIVKRDKLRAIANQFGVDLRTAALQFSSAPDVAVSLVVGAHTEAQALANASSMMATVPPGFWEELKRQRLIEDNAPLPQFPA</sequence>
<dbReference type="CDD" id="cd19152">
    <property type="entry name" value="AKR_AKR15A"/>
    <property type="match status" value="1"/>
</dbReference>
<dbReference type="PANTHER" id="PTHR42686">
    <property type="entry name" value="GH17980P-RELATED"/>
    <property type="match status" value="1"/>
</dbReference>
<dbReference type="InterPro" id="IPR023210">
    <property type="entry name" value="NADP_OxRdtase_dom"/>
</dbReference>
<dbReference type="Pfam" id="PF00248">
    <property type="entry name" value="Aldo_ket_red"/>
    <property type="match status" value="1"/>
</dbReference>